<protein>
    <submittedName>
        <fullName evidence="1">Uncharacterized protein</fullName>
    </submittedName>
</protein>
<gene>
    <name evidence="1" type="ORF">HPB50_006371</name>
</gene>
<organism evidence="1 2">
    <name type="scientific">Hyalomma asiaticum</name>
    <name type="common">Tick</name>
    <dbReference type="NCBI Taxonomy" id="266040"/>
    <lineage>
        <taxon>Eukaryota</taxon>
        <taxon>Metazoa</taxon>
        <taxon>Ecdysozoa</taxon>
        <taxon>Arthropoda</taxon>
        <taxon>Chelicerata</taxon>
        <taxon>Arachnida</taxon>
        <taxon>Acari</taxon>
        <taxon>Parasitiformes</taxon>
        <taxon>Ixodida</taxon>
        <taxon>Ixodoidea</taxon>
        <taxon>Ixodidae</taxon>
        <taxon>Hyalomminae</taxon>
        <taxon>Hyalomma</taxon>
    </lineage>
</organism>
<sequence length="155" mass="17871">MSVGHCRRLCKILRSECWRQSRFLKDCLRAACSMCGDTRIDRRSYRVWYESAVNLTEVLWRQVWVVLPKKQKNAGEPGKLLVLGDTQVDEEQKNILKLGTKFCVEPSLQLPDRLALARDISRNDYPGAHLIYICSACDLKIPAASSSCRFRMFQM</sequence>
<proteinExistence type="predicted"/>
<evidence type="ECO:0000313" key="1">
    <source>
        <dbReference type="EMBL" id="KAH6927666.1"/>
    </source>
</evidence>
<keyword evidence="2" id="KW-1185">Reference proteome</keyword>
<dbReference type="Proteomes" id="UP000821845">
    <property type="component" value="Chromosome 6"/>
</dbReference>
<dbReference type="EMBL" id="CM023486">
    <property type="protein sequence ID" value="KAH6927666.1"/>
    <property type="molecule type" value="Genomic_DNA"/>
</dbReference>
<evidence type="ECO:0000313" key="2">
    <source>
        <dbReference type="Proteomes" id="UP000821845"/>
    </source>
</evidence>
<accession>A0ACB7S178</accession>
<comment type="caution">
    <text evidence="1">The sequence shown here is derived from an EMBL/GenBank/DDBJ whole genome shotgun (WGS) entry which is preliminary data.</text>
</comment>
<reference evidence="1" key="1">
    <citation type="submission" date="2020-05" db="EMBL/GenBank/DDBJ databases">
        <title>Large-scale comparative analyses of tick genomes elucidate their genetic diversity and vector capacities.</title>
        <authorList>
            <person name="Jia N."/>
            <person name="Wang J."/>
            <person name="Shi W."/>
            <person name="Du L."/>
            <person name="Sun Y."/>
            <person name="Zhan W."/>
            <person name="Jiang J."/>
            <person name="Wang Q."/>
            <person name="Zhang B."/>
            <person name="Ji P."/>
            <person name="Sakyi L.B."/>
            <person name="Cui X."/>
            <person name="Yuan T."/>
            <person name="Jiang B."/>
            <person name="Yang W."/>
            <person name="Lam T.T.-Y."/>
            <person name="Chang Q."/>
            <person name="Ding S."/>
            <person name="Wang X."/>
            <person name="Zhu J."/>
            <person name="Ruan X."/>
            <person name="Zhao L."/>
            <person name="Wei J."/>
            <person name="Que T."/>
            <person name="Du C."/>
            <person name="Cheng J."/>
            <person name="Dai P."/>
            <person name="Han X."/>
            <person name="Huang E."/>
            <person name="Gao Y."/>
            <person name="Liu J."/>
            <person name="Shao H."/>
            <person name="Ye R."/>
            <person name="Li L."/>
            <person name="Wei W."/>
            <person name="Wang X."/>
            <person name="Wang C."/>
            <person name="Yang T."/>
            <person name="Huo Q."/>
            <person name="Li W."/>
            <person name="Guo W."/>
            <person name="Chen H."/>
            <person name="Zhou L."/>
            <person name="Ni X."/>
            <person name="Tian J."/>
            <person name="Zhou Y."/>
            <person name="Sheng Y."/>
            <person name="Liu T."/>
            <person name="Pan Y."/>
            <person name="Xia L."/>
            <person name="Li J."/>
            <person name="Zhao F."/>
            <person name="Cao W."/>
        </authorList>
    </citation>
    <scope>NUCLEOTIDE SEQUENCE</scope>
    <source>
        <strain evidence="1">Hyas-2018</strain>
    </source>
</reference>
<name>A0ACB7S178_HYAAI</name>